<name>A0A8B6DMA1_MYTGA</name>
<dbReference type="Proteomes" id="UP000596742">
    <property type="component" value="Unassembled WGS sequence"/>
</dbReference>
<proteinExistence type="predicted"/>
<evidence type="ECO:0000313" key="1">
    <source>
        <dbReference type="EMBL" id="VDI21343.1"/>
    </source>
</evidence>
<sequence>MLEQEVSLPLSTNDPYRILPDRPFEFWIVSGETVEMFENLYKLLFFHEAMARKQQDEDLQENQFDFMDLSDTFLADIEGPGSSEKAIIRPPNVNKNVIMPWPGINSHSLNRKNLFEEQNKDPEVL</sequence>
<reference evidence="1" key="1">
    <citation type="submission" date="2018-11" db="EMBL/GenBank/DDBJ databases">
        <authorList>
            <person name="Alioto T."/>
            <person name="Alioto T."/>
        </authorList>
    </citation>
    <scope>NUCLEOTIDE SEQUENCE</scope>
</reference>
<dbReference type="OrthoDB" id="6110546at2759"/>
<dbReference type="AlphaFoldDB" id="A0A8B6DMA1"/>
<keyword evidence="2" id="KW-1185">Reference proteome</keyword>
<protein>
    <submittedName>
        <fullName evidence="1">Uncharacterized protein</fullName>
    </submittedName>
</protein>
<accession>A0A8B6DMA1</accession>
<dbReference type="EMBL" id="UYJE01003669">
    <property type="protein sequence ID" value="VDI21343.1"/>
    <property type="molecule type" value="Genomic_DNA"/>
</dbReference>
<comment type="caution">
    <text evidence="1">The sequence shown here is derived from an EMBL/GenBank/DDBJ whole genome shotgun (WGS) entry which is preliminary data.</text>
</comment>
<organism evidence="1 2">
    <name type="scientific">Mytilus galloprovincialis</name>
    <name type="common">Mediterranean mussel</name>
    <dbReference type="NCBI Taxonomy" id="29158"/>
    <lineage>
        <taxon>Eukaryota</taxon>
        <taxon>Metazoa</taxon>
        <taxon>Spiralia</taxon>
        <taxon>Lophotrochozoa</taxon>
        <taxon>Mollusca</taxon>
        <taxon>Bivalvia</taxon>
        <taxon>Autobranchia</taxon>
        <taxon>Pteriomorphia</taxon>
        <taxon>Mytilida</taxon>
        <taxon>Mytiloidea</taxon>
        <taxon>Mytilidae</taxon>
        <taxon>Mytilinae</taxon>
        <taxon>Mytilus</taxon>
    </lineage>
</organism>
<gene>
    <name evidence="1" type="ORF">MGAL_10B087323</name>
</gene>
<evidence type="ECO:0000313" key="2">
    <source>
        <dbReference type="Proteomes" id="UP000596742"/>
    </source>
</evidence>